<dbReference type="Pfam" id="PF03212">
    <property type="entry name" value="Pertactin"/>
    <property type="match status" value="1"/>
</dbReference>
<gene>
    <name evidence="4" type="ORF">F7R26_008535</name>
</gene>
<organism evidence="4 5">
    <name type="scientific">Cupriavidus basilensis</name>
    <dbReference type="NCBI Taxonomy" id="68895"/>
    <lineage>
        <taxon>Bacteria</taxon>
        <taxon>Pseudomonadati</taxon>
        <taxon>Pseudomonadota</taxon>
        <taxon>Betaproteobacteria</taxon>
        <taxon>Burkholderiales</taxon>
        <taxon>Burkholderiaceae</taxon>
        <taxon>Cupriavidus</taxon>
    </lineage>
</organism>
<dbReference type="Proteomes" id="UP000397656">
    <property type="component" value="Chromosome 1"/>
</dbReference>
<evidence type="ECO:0000313" key="4">
    <source>
        <dbReference type="EMBL" id="QOT78046.1"/>
    </source>
</evidence>
<dbReference type="InterPro" id="IPR012332">
    <property type="entry name" value="Autotransporter_pectin_lyase_C"/>
</dbReference>
<dbReference type="InterPro" id="IPR011050">
    <property type="entry name" value="Pectin_lyase_fold/virulence"/>
</dbReference>
<name>A0A643FW48_9BURK</name>
<evidence type="ECO:0000256" key="1">
    <source>
        <dbReference type="SAM" id="MobiDB-lite"/>
    </source>
</evidence>
<accession>A0A643FW48</accession>
<feature type="region of interest" description="Disordered" evidence="1">
    <location>
        <begin position="745"/>
        <end position="765"/>
    </location>
</feature>
<feature type="signal peptide" evidence="2">
    <location>
        <begin position="1"/>
        <end position="28"/>
    </location>
</feature>
<evidence type="ECO:0000256" key="2">
    <source>
        <dbReference type="SAM" id="SignalP"/>
    </source>
</evidence>
<protein>
    <submittedName>
        <fullName evidence="4">Autotransporter outer membrane beta-barrel domain-containing protein</fullName>
    </submittedName>
</protein>
<evidence type="ECO:0000313" key="5">
    <source>
        <dbReference type="Proteomes" id="UP000397656"/>
    </source>
</evidence>
<dbReference type="GO" id="GO:0019867">
    <property type="term" value="C:outer membrane"/>
    <property type="evidence" value="ECO:0007669"/>
    <property type="project" value="InterPro"/>
</dbReference>
<feature type="domain" description="Pertactin central region" evidence="3">
    <location>
        <begin position="623"/>
        <end position="739"/>
    </location>
</feature>
<evidence type="ECO:0000259" key="3">
    <source>
        <dbReference type="Pfam" id="PF03212"/>
    </source>
</evidence>
<dbReference type="AlphaFoldDB" id="A0A643FW48"/>
<reference evidence="4 5" key="1">
    <citation type="submission" date="2020-10" db="EMBL/GenBank/DDBJ databases">
        <title>Complete genome sequence of Cupriavidus basilensis CCUG 49340T.</title>
        <authorList>
            <person name="Salva-Serra F."/>
            <person name="Donoso R.A."/>
            <person name="Cho K.H."/>
            <person name="Yoo J.A."/>
            <person name="Lee K."/>
            <person name="Yoon S.-H."/>
            <person name="Perez-Pantoja D."/>
            <person name="Moore E.R.B."/>
        </authorList>
    </citation>
    <scope>NUCLEOTIDE SEQUENCE [LARGE SCALE GENOMIC DNA]</scope>
    <source>
        <strain evidence="5">CCUG 49340</strain>
    </source>
</reference>
<keyword evidence="2" id="KW-0732">Signal</keyword>
<dbReference type="InterPro" id="IPR004899">
    <property type="entry name" value="Pertactin_central"/>
</dbReference>
<feature type="chain" id="PRO_5043478776" evidence="2">
    <location>
        <begin position="29"/>
        <end position="783"/>
    </location>
</feature>
<dbReference type="NCBIfam" id="TIGR01414">
    <property type="entry name" value="autotrans_barl"/>
    <property type="match status" value="1"/>
</dbReference>
<dbReference type="InterPro" id="IPR006315">
    <property type="entry name" value="OM_autotransptr_brl_dom"/>
</dbReference>
<proteinExistence type="predicted"/>
<dbReference type="EMBL" id="CP062803">
    <property type="protein sequence ID" value="QOT78046.1"/>
    <property type="molecule type" value="Genomic_DNA"/>
</dbReference>
<sequence>MKPQPTRISVAILAVLFPGIQLATAATAYPGIDLSTPDGENRVLFPGDTVTHADAGAAVNISGANNALSGNGVRIQSGIAGTSVSTHGVTVSAGGTLALSDSNITALGRFDANALVVRDAGSSAALTDTRIKTEGQYSHGVQAIDGGRVEMTGGSVSTQDSEAHGLNAAGTGATIAAHKTQITVLGEGASAVHAADGASVVLDRAKLDATATTNRGGKGISVDRGTVTATNTDIVSVRGTGIHASGGSVSFSNGNIDAYLDGVHLTRASGPVFTPFEAVLHDVVVHAETGSGIDANADGVHASLERVQISSNGSNVAGIRVPREGVVVAKAVTITMTGEKSIGVDNRAGVVTLDGGSIKTRGESGHGIYVSEREGGGDSGSGSGATTTARGVAVETFGNAAIGVVSRLSGSNVQLEGGSITTHGHTAYGMLANGARLDATGTIVRTAGDGSHGLMMGNQGARASLDGVDIRTGGTGANGILAYSYTAGVDNTISIRNSHIETANGNGISVEGSGLVANLADTTIIGRSGSGEGALLHVDEERLSSPDGTTTIAARDVQLNAQRSHLEGDVVLDSGSASVSLRDHSVLTGALRNNARRTVDTMRIDDSSTWRVRGNSAVARLDNAGTVSFATPGSGFKVLDVTGNLSGGGLFEMRTDLGAGQGDLLRVGGTVSGNHRVLVANSGAEPQAGGESLRIIQSEGGPGSFALANRDQLVDAGTYRYALKSSDTVGGRATDWSLVNTSELSPEAVPAPGQSQIAPGPDDLSTAANAAINTSSAGTAQAI</sequence>
<dbReference type="Gene3D" id="2.160.20.20">
    <property type="match status" value="2"/>
</dbReference>
<dbReference type="SUPFAM" id="SSF51126">
    <property type="entry name" value="Pectin lyase-like"/>
    <property type="match status" value="1"/>
</dbReference>